<dbReference type="InterPro" id="IPR032675">
    <property type="entry name" value="LRR_dom_sf"/>
</dbReference>
<keyword evidence="2" id="KW-1185">Reference proteome</keyword>
<evidence type="ECO:0008006" key="3">
    <source>
        <dbReference type="Google" id="ProtNLM"/>
    </source>
</evidence>
<comment type="caution">
    <text evidence="1">The sequence shown here is derived from an EMBL/GenBank/DDBJ whole genome shotgun (WGS) entry which is preliminary data.</text>
</comment>
<proteinExistence type="predicted"/>
<gene>
    <name evidence="1" type="ORF">B0H17DRAFT_137957</name>
</gene>
<reference evidence="1" key="1">
    <citation type="submission" date="2023-03" db="EMBL/GenBank/DDBJ databases">
        <title>Massive genome expansion in bonnet fungi (Mycena s.s.) driven by repeated elements and novel gene families across ecological guilds.</title>
        <authorList>
            <consortium name="Lawrence Berkeley National Laboratory"/>
            <person name="Harder C.B."/>
            <person name="Miyauchi S."/>
            <person name="Viragh M."/>
            <person name="Kuo A."/>
            <person name="Thoen E."/>
            <person name="Andreopoulos B."/>
            <person name="Lu D."/>
            <person name="Skrede I."/>
            <person name="Drula E."/>
            <person name="Henrissat B."/>
            <person name="Morin E."/>
            <person name="Kohler A."/>
            <person name="Barry K."/>
            <person name="LaButti K."/>
            <person name="Morin E."/>
            <person name="Salamov A."/>
            <person name="Lipzen A."/>
            <person name="Mereny Z."/>
            <person name="Hegedus B."/>
            <person name="Baldrian P."/>
            <person name="Stursova M."/>
            <person name="Weitz H."/>
            <person name="Taylor A."/>
            <person name="Grigoriev I.V."/>
            <person name="Nagy L.G."/>
            <person name="Martin F."/>
            <person name="Kauserud H."/>
        </authorList>
    </citation>
    <scope>NUCLEOTIDE SEQUENCE</scope>
    <source>
        <strain evidence="1">CBHHK067</strain>
    </source>
</reference>
<dbReference type="AlphaFoldDB" id="A0AAD7GPZ3"/>
<dbReference type="Proteomes" id="UP001221757">
    <property type="component" value="Unassembled WGS sequence"/>
</dbReference>
<name>A0AAD7GPZ3_MYCRO</name>
<organism evidence="1 2">
    <name type="scientific">Mycena rosella</name>
    <name type="common">Pink bonnet</name>
    <name type="synonym">Agaricus rosellus</name>
    <dbReference type="NCBI Taxonomy" id="1033263"/>
    <lineage>
        <taxon>Eukaryota</taxon>
        <taxon>Fungi</taxon>
        <taxon>Dikarya</taxon>
        <taxon>Basidiomycota</taxon>
        <taxon>Agaricomycotina</taxon>
        <taxon>Agaricomycetes</taxon>
        <taxon>Agaricomycetidae</taxon>
        <taxon>Agaricales</taxon>
        <taxon>Marasmiineae</taxon>
        <taxon>Mycenaceae</taxon>
        <taxon>Mycena</taxon>
    </lineage>
</organism>
<protein>
    <recommendedName>
        <fullName evidence="3">F-box domain-containing protein</fullName>
    </recommendedName>
</protein>
<accession>A0AAD7GPZ3</accession>
<sequence length="462" mass="52323">MGAIRLAELPFDIIDLIISAIPSHRDLVSLAAVSTTCKDLIIPRHTEYRRLRLEAPHPEVWAHLAQRPDLARNIREVTIREGAPGLGPSEFTGPERYPIALVEAPSQSHPAATVASHICQALRNMDALRNFTWVEAWHPRGSFYNMPNYHHDVFQALKDSKSLVQLKLLDTMDIHDAVNVEDYPLWHIADLQTLILRPLVYWPLAGLKSMLLRSPNLQNLDICLPAALPIFAECRFSQLRRLHLVVSTGSIGEQVIAKFLEHHHTIESLHWYPKYETTLRLSPGSLPILKRLITSPGFACSILSDLTVPNRAIECVSQLSVDERTLSILDSINTSQLRDLRVWRYAGLESINLVAQRFPQLTHLEIPKFGIPTRIDSDNDYTIDDYILTLSKFSSLEYLLDSSIWSLLKLAGEEKIASLAALCPNLQRLGHFNTQRSAYVDIVLSRDNGIISWREEIARSQE</sequence>
<dbReference type="Gene3D" id="3.80.10.10">
    <property type="entry name" value="Ribonuclease Inhibitor"/>
    <property type="match status" value="1"/>
</dbReference>
<evidence type="ECO:0000313" key="2">
    <source>
        <dbReference type="Proteomes" id="UP001221757"/>
    </source>
</evidence>
<evidence type="ECO:0000313" key="1">
    <source>
        <dbReference type="EMBL" id="KAJ7702247.1"/>
    </source>
</evidence>
<dbReference type="EMBL" id="JARKIE010000015">
    <property type="protein sequence ID" value="KAJ7702247.1"/>
    <property type="molecule type" value="Genomic_DNA"/>
</dbReference>